<accession>A0A644Y393</accession>
<dbReference type="EMBL" id="VSSQ01003423">
    <property type="protein sequence ID" value="MPM20614.1"/>
    <property type="molecule type" value="Genomic_DNA"/>
</dbReference>
<organism evidence="1">
    <name type="scientific">bioreactor metagenome</name>
    <dbReference type="NCBI Taxonomy" id="1076179"/>
    <lineage>
        <taxon>unclassified sequences</taxon>
        <taxon>metagenomes</taxon>
        <taxon>ecological metagenomes</taxon>
    </lineage>
</organism>
<dbReference type="AlphaFoldDB" id="A0A644Y393"/>
<reference evidence="1" key="1">
    <citation type="submission" date="2019-08" db="EMBL/GenBank/DDBJ databases">
        <authorList>
            <person name="Kucharzyk K."/>
            <person name="Murdoch R.W."/>
            <person name="Higgins S."/>
            <person name="Loffler F."/>
        </authorList>
    </citation>
    <scope>NUCLEOTIDE SEQUENCE</scope>
</reference>
<evidence type="ECO:0000313" key="1">
    <source>
        <dbReference type="EMBL" id="MPM20614.1"/>
    </source>
</evidence>
<proteinExistence type="predicted"/>
<protein>
    <submittedName>
        <fullName evidence="1">Uncharacterized protein</fullName>
    </submittedName>
</protein>
<sequence>MEIDHFAVADNCVFGIKIHLGMKSGHNVIIQRNRVCTALCINNAQSHCEHSGIAISMKRIYCRVQR</sequence>
<name>A0A644Y393_9ZZZZ</name>
<comment type="caution">
    <text evidence="1">The sequence shown here is derived from an EMBL/GenBank/DDBJ whole genome shotgun (WGS) entry which is preliminary data.</text>
</comment>
<gene>
    <name evidence="1" type="ORF">SDC9_67045</name>
</gene>